<dbReference type="AlphaFoldDB" id="A0A9D1KV71"/>
<name>A0A9D1KV71_9FIRM</name>
<organism evidence="1 2">
    <name type="scientific">Candidatus Allocopromorpha excrementavium</name>
    <dbReference type="NCBI Taxonomy" id="2840741"/>
    <lineage>
        <taxon>Bacteria</taxon>
        <taxon>Bacillati</taxon>
        <taxon>Bacillota</taxon>
        <taxon>Clostridia</taxon>
        <taxon>Eubacteriales</taxon>
        <taxon>Eubacteriaceae</taxon>
        <taxon>Eubacteriaceae incertae sedis</taxon>
        <taxon>Candidatus Allocopromorpha</taxon>
    </lineage>
</organism>
<reference evidence="1" key="1">
    <citation type="submission" date="2020-10" db="EMBL/GenBank/DDBJ databases">
        <authorList>
            <person name="Gilroy R."/>
        </authorList>
    </citation>
    <scope>NUCLEOTIDE SEQUENCE</scope>
    <source>
        <strain evidence="1">CHK176-22527</strain>
    </source>
</reference>
<sequence length="180" mass="20707">MSQGNVVRGRMYLADVIEENKLGFHRETLWYGGSPENLGSLIIDVMKDWYEPNKDSLDESIVKYHDMLQDKQNLTFDKIKGVGFEADGMRITVDITNDMNAIFGFVVAEICNIYGKEGETPESFDSLDAFRKHFTEKYDVEEGFKEVMESMNELTLSKALVLIDMKYNFTARHFRSGSQE</sequence>
<protein>
    <submittedName>
        <fullName evidence="1">Uncharacterized protein</fullName>
    </submittedName>
</protein>
<accession>A0A9D1KV71</accession>
<comment type="caution">
    <text evidence="1">The sequence shown here is derived from an EMBL/GenBank/DDBJ whole genome shotgun (WGS) entry which is preliminary data.</text>
</comment>
<dbReference type="Proteomes" id="UP000824159">
    <property type="component" value="Unassembled WGS sequence"/>
</dbReference>
<evidence type="ECO:0000313" key="2">
    <source>
        <dbReference type="Proteomes" id="UP000824159"/>
    </source>
</evidence>
<evidence type="ECO:0000313" key="1">
    <source>
        <dbReference type="EMBL" id="HIT99169.1"/>
    </source>
</evidence>
<reference evidence="1" key="2">
    <citation type="journal article" date="2021" name="PeerJ">
        <title>Extensive microbial diversity within the chicken gut microbiome revealed by metagenomics and culture.</title>
        <authorList>
            <person name="Gilroy R."/>
            <person name="Ravi A."/>
            <person name="Getino M."/>
            <person name="Pursley I."/>
            <person name="Horton D.L."/>
            <person name="Alikhan N.F."/>
            <person name="Baker D."/>
            <person name="Gharbi K."/>
            <person name="Hall N."/>
            <person name="Watson M."/>
            <person name="Adriaenssens E.M."/>
            <person name="Foster-Nyarko E."/>
            <person name="Jarju S."/>
            <person name="Secka A."/>
            <person name="Antonio M."/>
            <person name="Oren A."/>
            <person name="Chaudhuri R.R."/>
            <person name="La Ragione R."/>
            <person name="Hildebrand F."/>
            <person name="Pallen M.J."/>
        </authorList>
    </citation>
    <scope>NUCLEOTIDE SEQUENCE</scope>
    <source>
        <strain evidence="1">CHK176-22527</strain>
    </source>
</reference>
<dbReference type="EMBL" id="DVLX01000028">
    <property type="protein sequence ID" value="HIT99169.1"/>
    <property type="molecule type" value="Genomic_DNA"/>
</dbReference>
<proteinExistence type="predicted"/>
<gene>
    <name evidence="1" type="ORF">IAD12_02815</name>
</gene>